<sequence>MASSKKRKVDKEGQKFNERWKFDYFLLRVAIIAFASFANSRHYETKLANSYQRFLGSKREDKIKQLEASLASQHSSGQKSQMKTLPEQAMRWRSLSLNMENLSLRNRRNIIKIQVTEQGCNFDNLSLACDESADWRGIDNDLNITEELLQAQGTDTRCGFTAREIGQFVDEKGYEIKELSNPKWLADVAFVTDITKHLNALNVFKEKMQHPSQNESNTSHFPALQEVMDCFPQETCGKICKSNTLSADFTCHFKDFAIIEQDMHLFLSPFSVDPVDAPHELQLELIDLQCHDDLRHQQLSLTDFDRHLNKEKFPKL</sequence>
<comment type="caution">
    <text evidence="1">The sequence shown here is derived from an EMBL/GenBank/DDBJ whole genome shotgun (WGS) entry which is preliminary data.</text>
</comment>
<gene>
    <name evidence="1" type="ORF">H4Q32_009137</name>
</gene>
<dbReference type="Proteomes" id="UP000830375">
    <property type="component" value="Unassembled WGS sequence"/>
</dbReference>
<protein>
    <submittedName>
        <fullName evidence="1">General transcription factor II-I repeat domain-containing protein 2</fullName>
    </submittedName>
</protein>
<name>A0ABQ8M517_LABRO</name>
<dbReference type="PANTHER" id="PTHR45913:SF9">
    <property type="entry name" value="GENERAL TRANSCRIPTION FACTOR II-I REPEAT DOMAIN-CONTAINING PROTEIN 2-LIKE-RELATED"/>
    <property type="match status" value="1"/>
</dbReference>
<organism evidence="1 2">
    <name type="scientific">Labeo rohita</name>
    <name type="common">Indian major carp</name>
    <name type="synonym">Cyprinus rohita</name>
    <dbReference type="NCBI Taxonomy" id="84645"/>
    <lineage>
        <taxon>Eukaryota</taxon>
        <taxon>Metazoa</taxon>
        <taxon>Chordata</taxon>
        <taxon>Craniata</taxon>
        <taxon>Vertebrata</taxon>
        <taxon>Euteleostomi</taxon>
        <taxon>Actinopterygii</taxon>
        <taxon>Neopterygii</taxon>
        <taxon>Teleostei</taxon>
        <taxon>Ostariophysi</taxon>
        <taxon>Cypriniformes</taxon>
        <taxon>Cyprinidae</taxon>
        <taxon>Labeoninae</taxon>
        <taxon>Labeonini</taxon>
        <taxon>Labeo</taxon>
    </lineage>
</organism>
<dbReference type="PANTHER" id="PTHR45913">
    <property type="entry name" value="EPM2A-INTERACTING PROTEIN 1"/>
    <property type="match status" value="1"/>
</dbReference>
<dbReference type="EMBL" id="JACTAM010000013">
    <property type="protein sequence ID" value="KAI2657749.1"/>
    <property type="molecule type" value="Genomic_DNA"/>
</dbReference>
<accession>A0ABQ8M517</accession>
<evidence type="ECO:0000313" key="2">
    <source>
        <dbReference type="Proteomes" id="UP000830375"/>
    </source>
</evidence>
<reference evidence="1 2" key="1">
    <citation type="submission" date="2022-01" db="EMBL/GenBank/DDBJ databases">
        <title>A high-quality chromosome-level genome assembly of rohu carp, Labeo rohita.</title>
        <authorList>
            <person name="Arick M.A. II"/>
            <person name="Hsu C.-Y."/>
            <person name="Magbanua Z."/>
            <person name="Pechanova O."/>
            <person name="Grover C."/>
            <person name="Miller E."/>
            <person name="Thrash A."/>
            <person name="Ezzel L."/>
            <person name="Alam S."/>
            <person name="Benzie J."/>
            <person name="Hamilton M."/>
            <person name="Karsi A."/>
            <person name="Lawrence M.L."/>
            <person name="Peterson D.G."/>
        </authorList>
    </citation>
    <scope>NUCLEOTIDE SEQUENCE [LARGE SCALE GENOMIC DNA]</scope>
    <source>
        <strain evidence="2">BAU-BD-2019</strain>
        <tissue evidence="1">Blood</tissue>
    </source>
</reference>
<evidence type="ECO:0000313" key="1">
    <source>
        <dbReference type="EMBL" id="KAI2657749.1"/>
    </source>
</evidence>
<keyword evidence="2" id="KW-1185">Reference proteome</keyword>
<proteinExistence type="predicted"/>